<dbReference type="SMART" id="SM00595">
    <property type="entry name" value="MADF"/>
    <property type="match status" value="1"/>
</dbReference>
<gene>
    <name evidence="3" type="ORF">ABEB36_012751</name>
</gene>
<evidence type="ECO:0000313" key="4">
    <source>
        <dbReference type="Proteomes" id="UP001566132"/>
    </source>
</evidence>
<feature type="domain" description="MADF" evidence="2">
    <location>
        <begin position="11"/>
        <end position="108"/>
    </location>
</feature>
<sequence>MSRWSENMTIKFVQEYRARPCLWNTKLAIYKNKAARDTALKEIEEVMGVEGFGINEIKNKIKNLRSTYSQEKRKIKDSKKSGAGIDDVYVPNIKWFSEMDSFLKNFEDKKRPTEDNFNITEQFEDNNDFQQCITTTKETVEEIPSKKPKTPSKLQQVSTMVQDLKKISEKVTMEPCNENEFIIFGRSVVAQLNSLTPLSAIKAQERIQSVLTSFKIKDLQKSDNHRRYIITTPSIPETDTPSTSSLSTFQSPEYTAMESPTDNANCHIIEYEYC</sequence>
<evidence type="ECO:0000256" key="1">
    <source>
        <dbReference type="SAM" id="Coils"/>
    </source>
</evidence>
<dbReference type="Proteomes" id="UP001566132">
    <property type="component" value="Unassembled WGS sequence"/>
</dbReference>
<proteinExistence type="predicted"/>
<dbReference type="PANTHER" id="PTHR21505">
    <property type="entry name" value="MADF DOMAIN-CONTAINING PROTEIN-RELATED"/>
    <property type="match status" value="1"/>
</dbReference>
<dbReference type="PANTHER" id="PTHR21505:SF8">
    <property type="entry name" value="DPT-YFP REPRESSOR BY OVEREXPRESSION, ISOFORM D-RELATED"/>
    <property type="match status" value="1"/>
</dbReference>
<dbReference type="Pfam" id="PF10545">
    <property type="entry name" value="MADF_DNA_bdg"/>
    <property type="match status" value="1"/>
</dbReference>
<dbReference type="EMBL" id="JBDJPC010000009">
    <property type="protein sequence ID" value="KAL1492277.1"/>
    <property type="molecule type" value="Genomic_DNA"/>
</dbReference>
<dbReference type="PROSITE" id="PS51029">
    <property type="entry name" value="MADF"/>
    <property type="match status" value="1"/>
</dbReference>
<keyword evidence="1" id="KW-0175">Coiled coil</keyword>
<dbReference type="InterPro" id="IPR006578">
    <property type="entry name" value="MADF-dom"/>
</dbReference>
<name>A0ABD1ECD4_HYPHA</name>
<evidence type="ECO:0000259" key="2">
    <source>
        <dbReference type="PROSITE" id="PS51029"/>
    </source>
</evidence>
<protein>
    <recommendedName>
        <fullName evidence="2">MADF domain-containing protein</fullName>
    </recommendedName>
</protein>
<organism evidence="3 4">
    <name type="scientific">Hypothenemus hampei</name>
    <name type="common">Coffee berry borer</name>
    <dbReference type="NCBI Taxonomy" id="57062"/>
    <lineage>
        <taxon>Eukaryota</taxon>
        <taxon>Metazoa</taxon>
        <taxon>Ecdysozoa</taxon>
        <taxon>Arthropoda</taxon>
        <taxon>Hexapoda</taxon>
        <taxon>Insecta</taxon>
        <taxon>Pterygota</taxon>
        <taxon>Neoptera</taxon>
        <taxon>Endopterygota</taxon>
        <taxon>Coleoptera</taxon>
        <taxon>Polyphaga</taxon>
        <taxon>Cucujiformia</taxon>
        <taxon>Curculionidae</taxon>
        <taxon>Scolytinae</taxon>
        <taxon>Hypothenemus</taxon>
    </lineage>
</organism>
<evidence type="ECO:0000313" key="3">
    <source>
        <dbReference type="EMBL" id="KAL1492277.1"/>
    </source>
</evidence>
<reference evidence="3 4" key="1">
    <citation type="submission" date="2024-05" db="EMBL/GenBank/DDBJ databases">
        <title>Genetic variation in Jamaican populations of the coffee berry borer (Hypothenemus hampei).</title>
        <authorList>
            <person name="Errbii M."/>
            <person name="Myrie A."/>
        </authorList>
    </citation>
    <scope>NUCLEOTIDE SEQUENCE [LARGE SCALE GENOMIC DNA]</scope>
    <source>
        <strain evidence="3">JA-Hopewell-2020-01-JO</strain>
        <tissue evidence="3">Whole body</tissue>
    </source>
</reference>
<feature type="coiled-coil region" evidence="1">
    <location>
        <begin position="54"/>
        <end position="81"/>
    </location>
</feature>
<keyword evidence="4" id="KW-1185">Reference proteome</keyword>
<dbReference type="AlphaFoldDB" id="A0ABD1ECD4"/>
<accession>A0ABD1ECD4</accession>
<comment type="caution">
    <text evidence="3">The sequence shown here is derived from an EMBL/GenBank/DDBJ whole genome shotgun (WGS) entry which is preliminary data.</text>
</comment>